<dbReference type="PANTHER" id="PTHR13789:SF309">
    <property type="entry name" value="PUTATIVE (AFU_ORTHOLOGUE AFUA_6G14510)-RELATED"/>
    <property type="match status" value="1"/>
</dbReference>
<gene>
    <name evidence="4" type="ORF">K3181_11020</name>
</gene>
<protein>
    <submittedName>
        <fullName evidence="4">FAD-dependent monooxygenase</fullName>
    </submittedName>
</protein>
<keyword evidence="5" id="KW-1185">Reference proteome</keyword>
<sequence length="435" mass="47636">MRQSYDIAIVGCGPAGLAAALLLHRDGHRVTLFERFDEPQPLGSGLMLQPSGMAVLQRMGLADDIAARGARIDALLGREENGRIALDAPYAKLGLGEAFGIGIHRAGLFSVLYQRVQEAGITILTGHEARGSTVDGGKRRLTFFDGAASEPFDLVVDASGWASRIELGDRQGLLPYGALWATVPVQPDDPHARNLLEQRYRRASQMVGVLPIGSRGPGLPDEVAFFWSLRRSDYQRWRAAPIEGWKEEVLRLWPEVDFLLDRISSHADLTFARYAHRSAHRPYRERLVRIGDAWHSASPQLGQGANMALLDAWSLAAGLREGRILQEGLRLSASWRRDHVALYQAVTAAFTPLFQSDAALWPWLRDRIVAPLSRLGPVARLQAQLMSGLFGFPLAMLGLDLPDYSAIAASMAARASSLSQSNSPCTRHTSLPSPS</sequence>
<dbReference type="InterPro" id="IPR050493">
    <property type="entry name" value="FAD-dep_Monooxygenase_BioMet"/>
</dbReference>
<dbReference type="InterPro" id="IPR002938">
    <property type="entry name" value="FAD-bd"/>
</dbReference>
<dbReference type="PANTHER" id="PTHR13789">
    <property type="entry name" value="MONOOXYGENASE"/>
    <property type="match status" value="1"/>
</dbReference>
<dbReference type="SUPFAM" id="SSF51905">
    <property type="entry name" value="FAD/NAD(P)-binding domain"/>
    <property type="match status" value="1"/>
</dbReference>
<dbReference type="PRINTS" id="PR00420">
    <property type="entry name" value="RNGMNOXGNASE"/>
</dbReference>
<keyword evidence="2 4" id="KW-0503">Monooxygenase</keyword>
<keyword evidence="1" id="KW-0560">Oxidoreductase</keyword>
<feature type="domain" description="FAD-binding" evidence="3">
    <location>
        <begin position="5"/>
        <end position="319"/>
    </location>
</feature>
<proteinExistence type="predicted"/>
<dbReference type="Gene3D" id="3.50.50.60">
    <property type="entry name" value="FAD/NAD(P)-binding domain"/>
    <property type="match status" value="1"/>
</dbReference>
<organism evidence="4 5">
    <name type="scientific">Qipengyuania mesophila</name>
    <dbReference type="NCBI Taxonomy" id="2867246"/>
    <lineage>
        <taxon>Bacteria</taxon>
        <taxon>Pseudomonadati</taxon>
        <taxon>Pseudomonadota</taxon>
        <taxon>Alphaproteobacteria</taxon>
        <taxon>Sphingomonadales</taxon>
        <taxon>Erythrobacteraceae</taxon>
        <taxon>Qipengyuania</taxon>
    </lineage>
</organism>
<evidence type="ECO:0000313" key="5">
    <source>
        <dbReference type="Proteomes" id="UP000782554"/>
    </source>
</evidence>
<dbReference type="InterPro" id="IPR036188">
    <property type="entry name" value="FAD/NAD-bd_sf"/>
</dbReference>
<name>A0ABS7JWL8_9SPHN</name>
<evidence type="ECO:0000313" key="4">
    <source>
        <dbReference type="EMBL" id="MBX7501973.1"/>
    </source>
</evidence>
<dbReference type="GO" id="GO:0004497">
    <property type="term" value="F:monooxygenase activity"/>
    <property type="evidence" value="ECO:0007669"/>
    <property type="project" value="UniProtKB-KW"/>
</dbReference>
<dbReference type="Pfam" id="PF01494">
    <property type="entry name" value="FAD_binding_3"/>
    <property type="match status" value="1"/>
</dbReference>
<reference evidence="4 5" key="1">
    <citation type="submission" date="2021-08" db="EMBL/GenBank/DDBJ databases">
        <title>Comparative Genomics Analysis of the Genus Qipengyuania Reveals Extensive Genetic Diversity and Metabolic Versatility, Including the Description of Fifteen Novel Species.</title>
        <authorList>
            <person name="Liu Y."/>
        </authorList>
    </citation>
    <scope>NUCLEOTIDE SEQUENCE [LARGE SCALE GENOMIC DNA]</scope>
    <source>
        <strain evidence="4 5">YG27</strain>
    </source>
</reference>
<evidence type="ECO:0000256" key="2">
    <source>
        <dbReference type="ARBA" id="ARBA00023033"/>
    </source>
</evidence>
<dbReference type="EMBL" id="JAIGNU010000002">
    <property type="protein sequence ID" value="MBX7501973.1"/>
    <property type="molecule type" value="Genomic_DNA"/>
</dbReference>
<comment type="caution">
    <text evidence="4">The sequence shown here is derived from an EMBL/GenBank/DDBJ whole genome shotgun (WGS) entry which is preliminary data.</text>
</comment>
<dbReference type="Proteomes" id="UP000782554">
    <property type="component" value="Unassembled WGS sequence"/>
</dbReference>
<evidence type="ECO:0000259" key="3">
    <source>
        <dbReference type="Pfam" id="PF01494"/>
    </source>
</evidence>
<accession>A0ABS7JWL8</accession>
<evidence type="ECO:0000256" key="1">
    <source>
        <dbReference type="ARBA" id="ARBA00023002"/>
    </source>
</evidence>